<reference evidence="2" key="1">
    <citation type="submission" date="2020-05" db="EMBL/GenBank/DDBJ databases">
        <authorList>
            <person name="Chiriac C."/>
            <person name="Salcher M."/>
            <person name="Ghai R."/>
            <person name="Kavagutti S V."/>
        </authorList>
    </citation>
    <scope>NUCLEOTIDE SEQUENCE</scope>
</reference>
<protein>
    <submittedName>
        <fullName evidence="2">Unannotated protein</fullName>
    </submittedName>
</protein>
<dbReference type="SUPFAM" id="SSF81296">
    <property type="entry name" value="E set domains"/>
    <property type="match status" value="2"/>
</dbReference>
<dbReference type="GO" id="GO:0016020">
    <property type="term" value="C:membrane"/>
    <property type="evidence" value="ECO:0007669"/>
    <property type="project" value="InterPro"/>
</dbReference>
<gene>
    <name evidence="2" type="ORF">UFOPK1778_00583</name>
</gene>
<dbReference type="Pfam" id="PF05345">
    <property type="entry name" value="He_PIG"/>
    <property type="match status" value="1"/>
</dbReference>
<dbReference type="CDD" id="cd00603">
    <property type="entry name" value="IPT_PCSR"/>
    <property type="match status" value="1"/>
</dbReference>
<evidence type="ECO:0000313" key="2">
    <source>
        <dbReference type="EMBL" id="CAB4589155.1"/>
    </source>
</evidence>
<sequence>MTALGGTTALTGGLGILNLTLTGTADPSYISFDTNTGRVTALATLPVGVYYETITATDFVGITGKYNLTITVDSLTTITGNSVINTTFDTGSVTIWTFALGTGPLNAKVTGQFASGITWDTGTAGTAKLTITQYMPLGTLFETITVTDSVGATVSKALTLNFLKGNRSLTETALATTIKYGDTNVVSGVNYNNGNTCSYKIVNMQNGYTYVQFESTTACNWTVPAGVANVDVLAVGGGGGGSVDIGGAGGGGEVRIGTAVSVTAGAKVEIKVGAGGSRNCWIYCGNISAGDSTTISGAGLTFTANGGGFGTATNTGTYHSLGGAAGTGGSGGTGYSTGAGGFGVRSGPGVNNCLVGTVGGTGTSSSITGTSRVYGDGGGGGLWVSGYTAATCGYLQGGSGNGGTGAGHTQNLASGTTFGTDGVANTGSGGGAGSAGNDGNPEVIGVSMKTGGGNGSAGVVVIRFATPAPYATPLVDGNLTYRTSTPNVCSVDTNTGAVAAYGSIGTCSIIGEVPEGQYYLAESATINITVGKADTLVVTSYVSQNTLNFNNSMAAITESFTVVGLKAGDTITGVATPVKYNFTGGLTCATGGTCTLGQTGPGGGIVFYDAGSTQTWGRYLEIAPTGWYGTTETLTTGSWCSVNRVETATLTGIGDGYANSVMLASSCGSASNAATMARSYSGGGYSDWYLPSYDEAAALLTQDTLTGINIMSQGGVFYYTSTQNDSSNAYTFNPNGNNIPYGLKTQTKQVRAIRAFDTNILPSTLDTPTIAGKYTVTPSNLTLANAKPLTNYQGVVYVSDTNTGKFTINKVSQSALKVDPVEFAITSDSITLLSIGGTSAKATTFKITSIDSTAAGCTLNGNKLSATGVGICSVYAVKPADVNYYPVISPVISIKFDTFSVRVTITVPLGGGNMIITGGAPVLDTSTPVPTETLTVISFSPTSGSPGTVITIIGTGFVSAGYSLQSVRIGRNLTNVPIKSVSNNTTILATVDTASSSGRITLTFVATNGGTQEFVAPGGVFSFTPAVVASQPTISSFTPTSGVAGTAITITGTNFTGTTRVTIGGSPVDTFTINSSTSITAYMAVGSAAGTIAVTNAAGTGASSGSFTTYNTAPNITLSSSSVTADSVTAVSITVASNSGGPAASYNLLGTLPLGLTFNSSTGAISGTPQEARATSTYTVEAINPMGTGTATFTLTTTY</sequence>
<name>A0A6J6FQ10_9ZZZZ</name>
<dbReference type="InterPro" id="IPR013783">
    <property type="entry name" value="Ig-like_fold"/>
</dbReference>
<dbReference type="InterPro" id="IPR015919">
    <property type="entry name" value="Cadherin-like_sf"/>
</dbReference>
<dbReference type="SUPFAM" id="SSF49313">
    <property type="entry name" value="Cadherin-like"/>
    <property type="match status" value="1"/>
</dbReference>
<dbReference type="Gene3D" id="2.60.40.10">
    <property type="entry name" value="Immunoglobulins"/>
    <property type="match status" value="3"/>
</dbReference>
<feature type="domain" description="Glycine-rich" evidence="1">
    <location>
        <begin position="217"/>
        <end position="464"/>
    </location>
</feature>
<accession>A0A6J6FQ10</accession>
<organism evidence="2">
    <name type="scientific">freshwater metagenome</name>
    <dbReference type="NCBI Taxonomy" id="449393"/>
    <lineage>
        <taxon>unclassified sequences</taxon>
        <taxon>metagenomes</taxon>
        <taxon>ecological metagenomes</taxon>
    </lineage>
</organism>
<proteinExistence type="predicted"/>
<dbReference type="Pfam" id="PF21722">
    <property type="entry name" value="Gly_rich_2"/>
    <property type="match status" value="1"/>
</dbReference>
<dbReference type="AlphaFoldDB" id="A0A6J6FQ10"/>
<dbReference type="InterPro" id="IPR049304">
    <property type="entry name" value="Gly_rich_dom"/>
</dbReference>
<dbReference type="EMBL" id="CAEZUD010000023">
    <property type="protein sequence ID" value="CAB4589155.1"/>
    <property type="molecule type" value="Genomic_DNA"/>
</dbReference>
<dbReference type="GO" id="GO:0005509">
    <property type="term" value="F:calcium ion binding"/>
    <property type="evidence" value="ECO:0007669"/>
    <property type="project" value="InterPro"/>
</dbReference>
<evidence type="ECO:0000259" key="1">
    <source>
        <dbReference type="Pfam" id="PF21722"/>
    </source>
</evidence>
<dbReference type="InterPro" id="IPR014756">
    <property type="entry name" value="Ig_E-set"/>
</dbReference>